<proteinExistence type="predicted"/>
<organism evidence="1">
    <name type="scientific">marine sediment metagenome</name>
    <dbReference type="NCBI Taxonomy" id="412755"/>
    <lineage>
        <taxon>unclassified sequences</taxon>
        <taxon>metagenomes</taxon>
        <taxon>ecological metagenomes</taxon>
    </lineage>
</organism>
<evidence type="ECO:0008006" key="2">
    <source>
        <dbReference type="Google" id="ProtNLM"/>
    </source>
</evidence>
<sequence length="134" mass="16088">MNNRELIFHQHPLGDILPGFYILQCSRINFLDYLGNNFFITLVYIRQRVKENLLPVYVPKEQNVIQRVLKDHFSDFEEQYDELYAKQYGKYRIIRIKEAVENFIECGDYSKGIARIKCTNHNCDHEYFRPFVAS</sequence>
<comment type="caution">
    <text evidence="1">The sequence shown here is derived from an EMBL/GenBank/DDBJ whole genome shotgun (WGS) entry which is preliminary data.</text>
</comment>
<dbReference type="AlphaFoldDB" id="A0A0F9ECH1"/>
<accession>A0A0F9ECH1</accession>
<gene>
    <name evidence="1" type="ORF">LCGC14_2442870</name>
</gene>
<name>A0A0F9ECH1_9ZZZZ</name>
<protein>
    <recommendedName>
        <fullName evidence="2">Transposase zinc-binding domain-containing protein</fullName>
    </recommendedName>
</protein>
<evidence type="ECO:0000313" key="1">
    <source>
        <dbReference type="EMBL" id="KKL21693.1"/>
    </source>
</evidence>
<dbReference type="EMBL" id="LAZR01037632">
    <property type="protein sequence ID" value="KKL21693.1"/>
    <property type="molecule type" value="Genomic_DNA"/>
</dbReference>
<feature type="non-terminal residue" evidence="1">
    <location>
        <position position="134"/>
    </location>
</feature>
<reference evidence="1" key="1">
    <citation type="journal article" date="2015" name="Nature">
        <title>Complex archaea that bridge the gap between prokaryotes and eukaryotes.</title>
        <authorList>
            <person name="Spang A."/>
            <person name="Saw J.H."/>
            <person name="Jorgensen S.L."/>
            <person name="Zaremba-Niedzwiedzka K."/>
            <person name="Martijn J."/>
            <person name="Lind A.E."/>
            <person name="van Eijk R."/>
            <person name="Schleper C."/>
            <person name="Guy L."/>
            <person name="Ettema T.J."/>
        </authorList>
    </citation>
    <scope>NUCLEOTIDE SEQUENCE</scope>
</reference>